<dbReference type="InterPro" id="IPR014710">
    <property type="entry name" value="RmlC-like_jellyroll"/>
</dbReference>
<dbReference type="Gene3D" id="2.60.120.10">
    <property type="entry name" value="Jelly Rolls"/>
    <property type="match status" value="1"/>
</dbReference>
<dbReference type="EMBL" id="BMJC01000002">
    <property type="protein sequence ID" value="GGA96134.1"/>
    <property type="molecule type" value="Genomic_DNA"/>
</dbReference>
<reference evidence="2" key="2">
    <citation type="submission" date="2020-09" db="EMBL/GenBank/DDBJ databases">
        <authorList>
            <person name="Sun Q."/>
            <person name="Zhou Y."/>
        </authorList>
    </citation>
    <scope>NUCLEOTIDE SEQUENCE</scope>
    <source>
        <strain evidence="2">CGMCC 1.15448</strain>
    </source>
</reference>
<accession>A0A8J2UCD0</accession>
<dbReference type="CDD" id="cd00038">
    <property type="entry name" value="CAP_ED"/>
    <property type="match status" value="1"/>
</dbReference>
<keyword evidence="2" id="KW-0238">DNA-binding</keyword>
<dbReference type="Pfam" id="PF00027">
    <property type="entry name" value="cNMP_binding"/>
    <property type="match status" value="1"/>
</dbReference>
<feature type="domain" description="Cyclic nucleotide-binding" evidence="1">
    <location>
        <begin position="16"/>
        <end position="118"/>
    </location>
</feature>
<evidence type="ECO:0000259" key="1">
    <source>
        <dbReference type="PROSITE" id="PS50042"/>
    </source>
</evidence>
<keyword evidence="3" id="KW-1185">Reference proteome</keyword>
<reference evidence="2" key="1">
    <citation type="journal article" date="2014" name="Int. J. Syst. Evol. Microbiol.">
        <title>Complete genome sequence of Corynebacterium casei LMG S-19264T (=DSM 44701T), isolated from a smear-ripened cheese.</title>
        <authorList>
            <consortium name="US DOE Joint Genome Institute (JGI-PGF)"/>
            <person name="Walter F."/>
            <person name="Albersmeier A."/>
            <person name="Kalinowski J."/>
            <person name="Ruckert C."/>
        </authorList>
    </citation>
    <scope>NUCLEOTIDE SEQUENCE</scope>
    <source>
        <strain evidence="2">CGMCC 1.15448</strain>
    </source>
</reference>
<sequence>MGLYRIMADLPQYCMYFSPLTDAALHDLLQATETRTYRKGQYLLRKNQTCNHLFFINAGLVKSFFFSGDKQFVMRFFAENVLFSVFDSYTSRAPSNCMLIALESTTVTTIDYDSMAALCQAHHCIETFFRKLLSVATTKMMKRIGEMLEGKATERYNQFAAENGAIMQRISLGDIANYLGITQQSLSRIRAAKHYLPKGK</sequence>
<evidence type="ECO:0000313" key="2">
    <source>
        <dbReference type="EMBL" id="GGA96134.1"/>
    </source>
</evidence>
<comment type="caution">
    <text evidence="2">The sequence shown here is derived from an EMBL/GenBank/DDBJ whole genome shotgun (WGS) entry which is preliminary data.</text>
</comment>
<name>A0A8J2UCD0_9BACT</name>
<dbReference type="SUPFAM" id="SSF51206">
    <property type="entry name" value="cAMP-binding domain-like"/>
    <property type="match status" value="1"/>
</dbReference>
<organism evidence="2 3">
    <name type="scientific">Puia dinghuensis</name>
    <dbReference type="NCBI Taxonomy" id="1792502"/>
    <lineage>
        <taxon>Bacteria</taxon>
        <taxon>Pseudomonadati</taxon>
        <taxon>Bacteroidota</taxon>
        <taxon>Chitinophagia</taxon>
        <taxon>Chitinophagales</taxon>
        <taxon>Chitinophagaceae</taxon>
        <taxon>Puia</taxon>
    </lineage>
</organism>
<proteinExistence type="predicted"/>
<dbReference type="AlphaFoldDB" id="A0A8J2UCD0"/>
<dbReference type="InterPro" id="IPR018490">
    <property type="entry name" value="cNMP-bd_dom_sf"/>
</dbReference>
<dbReference type="SMART" id="SM00100">
    <property type="entry name" value="cNMP"/>
    <property type="match status" value="1"/>
</dbReference>
<dbReference type="PROSITE" id="PS50042">
    <property type="entry name" value="CNMP_BINDING_3"/>
    <property type="match status" value="1"/>
</dbReference>
<dbReference type="InterPro" id="IPR000595">
    <property type="entry name" value="cNMP-bd_dom"/>
</dbReference>
<evidence type="ECO:0000313" key="3">
    <source>
        <dbReference type="Proteomes" id="UP000607559"/>
    </source>
</evidence>
<protein>
    <submittedName>
        <fullName evidence="2">DNA-binding protein</fullName>
    </submittedName>
</protein>
<dbReference type="GO" id="GO:0003677">
    <property type="term" value="F:DNA binding"/>
    <property type="evidence" value="ECO:0007669"/>
    <property type="project" value="UniProtKB-KW"/>
</dbReference>
<dbReference type="Proteomes" id="UP000607559">
    <property type="component" value="Unassembled WGS sequence"/>
</dbReference>
<gene>
    <name evidence="2" type="ORF">GCM10011511_19280</name>
</gene>